<organism evidence="1 2">
    <name type="scientific">[Clostridium] polysaccharolyticum</name>
    <dbReference type="NCBI Taxonomy" id="29364"/>
    <lineage>
        <taxon>Bacteria</taxon>
        <taxon>Bacillati</taxon>
        <taxon>Bacillota</taxon>
        <taxon>Clostridia</taxon>
        <taxon>Lachnospirales</taxon>
        <taxon>Lachnospiraceae</taxon>
    </lineage>
</organism>
<reference evidence="1 2" key="1">
    <citation type="submission" date="2016-10" db="EMBL/GenBank/DDBJ databases">
        <authorList>
            <person name="de Groot N.N."/>
        </authorList>
    </citation>
    <scope>NUCLEOTIDE SEQUENCE [LARGE SCALE GENOMIC DNA]</scope>
    <source>
        <strain evidence="1 2">DSM 1801</strain>
    </source>
</reference>
<evidence type="ECO:0008006" key="3">
    <source>
        <dbReference type="Google" id="ProtNLM"/>
    </source>
</evidence>
<dbReference type="Pfam" id="PF19787">
    <property type="entry name" value="DUF6271"/>
    <property type="match status" value="1"/>
</dbReference>
<dbReference type="Proteomes" id="UP000199800">
    <property type="component" value="Unassembled WGS sequence"/>
</dbReference>
<dbReference type="EMBL" id="FOHN01000044">
    <property type="protein sequence ID" value="SET64635.1"/>
    <property type="molecule type" value="Genomic_DNA"/>
</dbReference>
<dbReference type="InterPro" id="IPR046238">
    <property type="entry name" value="DUF6271"/>
</dbReference>
<evidence type="ECO:0000313" key="2">
    <source>
        <dbReference type="Proteomes" id="UP000199800"/>
    </source>
</evidence>
<dbReference type="AlphaFoldDB" id="A0A1I0G414"/>
<protein>
    <recommendedName>
        <fullName evidence="3">Glycosyl transferase family 2</fullName>
    </recommendedName>
</protein>
<evidence type="ECO:0000313" key="1">
    <source>
        <dbReference type="EMBL" id="SET64635.1"/>
    </source>
</evidence>
<accession>A0A1I0G414</accession>
<dbReference type="STRING" id="29364.SAMN04487772_14410"/>
<keyword evidence="2" id="KW-1185">Reference proteome</keyword>
<proteinExistence type="predicted"/>
<gene>
    <name evidence="1" type="ORF">SAMN04487772_14410</name>
</gene>
<dbReference type="RefSeq" id="WP_092479186.1">
    <property type="nucleotide sequence ID" value="NZ_FOHN01000044.1"/>
</dbReference>
<dbReference type="OrthoDB" id="2986215at2"/>
<name>A0A1I0G414_9FIRM</name>
<sequence length="435" mass="50388">MDKRSVVIPTNRECVDCIKAYVEETRKIQKKTGEECSFVLIDTSPEEVQETHSVLIDELKSEYKNIKIVYLNDQAQSEFLNKLVASYQTENPKLLYELLNPSGLSYGAAANRTFLVAAALGSNIVFRRDSDTLPQIKDGKFLFPSDIEDEYLGKNVCQIKDLLDKNDYANELDKMGNNPILMVGANYLGEWAGDYREMYEYDPDILKKHVWMNMPHKTSEEVDARIEYRYLQRNSDLHVEDRLQIVIDDLIEVGNFALKDVFLDVPLLPSEYALSMDYFYHSLFDELLLPKLYHNRHVQHFHTGERGSEAWFNRYHLGIAKSKVLRRYLAMVYKGISMNRERILKGGRIDNIEIAKIFEVVSKVSLEEASVLMDDLADLYSSINIEKYPKVAVLMREQKEEILLDAQKDIEKYAFLCKEWKALCEHASSIIDSLQ</sequence>